<dbReference type="Proteomes" id="UP000887567">
    <property type="component" value="Unplaced"/>
</dbReference>
<dbReference type="AlphaFoldDB" id="A0A913YM42"/>
<dbReference type="RefSeq" id="XP_028516098.1">
    <property type="nucleotide sequence ID" value="XM_028660297.1"/>
</dbReference>
<evidence type="ECO:0000256" key="1">
    <source>
        <dbReference type="SAM" id="MobiDB-lite"/>
    </source>
</evidence>
<evidence type="ECO:0000313" key="2">
    <source>
        <dbReference type="EnsemblMetazoa" id="XP_028516098.1"/>
    </source>
</evidence>
<dbReference type="EnsemblMetazoa" id="XM_028660297.1">
    <property type="protein sequence ID" value="XP_028516098.1"/>
    <property type="gene ID" value="LOC110243269"/>
</dbReference>
<name>A0A913YM42_EXADI</name>
<dbReference type="OrthoDB" id="5987687at2759"/>
<sequence length="181" mass="20702">MANADQVNSDGCIVLLEEVIKTNKDLLEQNKAQQEELKARSNQHGQALRQLNANIEQLKSNVTEKPTRTTRKRKRTSVKVPSICRKYDLHKRRSRKNGRKREKLTRRTIDLEKVIDWDVNKRGKAAEILIPDCMSSEESDYDDSGKTIGYTVKRLALESPKVKKLKKKIGAANCYIATLLP</sequence>
<dbReference type="GeneID" id="110243269"/>
<keyword evidence="3" id="KW-1185">Reference proteome</keyword>
<evidence type="ECO:0000313" key="3">
    <source>
        <dbReference type="Proteomes" id="UP000887567"/>
    </source>
</evidence>
<feature type="compositionally biased region" description="Basic residues" evidence="1">
    <location>
        <begin position="68"/>
        <end position="77"/>
    </location>
</feature>
<feature type="region of interest" description="Disordered" evidence="1">
    <location>
        <begin position="60"/>
        <end position="79"/>
    </location>
</feature>
<organism evidence="2 3">
    <name type="scientific">Exaiptasia diaphana</name>
    <name type="common">Tropical sea anemone</name>
    <name type="synonym">Aiptasia pulchella</name>
    <dbReference type="NCBI Taxonomy" id="2652724"/>
    <lineage>
        <taxon>Eukaryota</taxon>
        <taxon>Metazoa</taxon>
        <taxon>Cnidaria</taxon>
        <taxon>Anthozoa</taxon>
        <taxon>Hexacorallia</taxon>
        <taxon>Actiniaria</taxon>
        <taxon>Aiptasiidae</taxon>
        <taxon>Exaiptasia</taxon>
    </lineage>
</organism>
<protein>
    <submittedName>
        <fullName evidence="2">Uncharacterized protein</fullName>
    </submittedName>
</protein>
<dbReference type="KEGG" id="epa:110243269"/>
<accession>A0A913YM42</accession>
<proteinExistence type="predicted"/>
<reference evidence="2" key="1">
    <citation type="submission" date="2022-11" db="UniProtKB">
        <authorList>
            <consortium name="EnsemblMetazoa"/>
        </authorList>
    </citation>
    <scope>IDENTIFICATION</scope>
</reference>